<sequence>MDQKILREERLVITLDLLERDVIRIKNGEPVLPKCLTVLKLDEMLLKYQHNLKTRGTRSTTWDLVPADVVVRLKAGELMTDPEKLLISKCVAPLLQQHCMKRNSPWRDESRLYLANLFEPYPQLHIVSFLAS</sequence>
<dbReference type="EMBL" id="CAJFDH010000001">
    <property type="protein sequence ID" value="CAD5205711.1"/>
    <property type="molecule type" value="Genomic_DNA"/>
</dbReference>
<dbReference type="Proteomes" id="UP000783686">
    <property type="component" value="Unassembled WGS sequence"/>
</dbReference>
<dbReference type="AlphaFoldDB" id="A0A811JQW1"/>
<reference evidence="1" key="1">
    <citation type="submission" date="2020-09" db="EMBL/GenBank/DDBJ databases">
        <authorList>
            <person name="Kikuchi T."/>
        </authorList>
    </citation>
    <scope>NUCLEOTIDE SEQUENCE</scope>
    <source>
        <strain evidence="1">SH1</strain>
    </source>
</reference>
<dbReference type="EMBL" id="CAJFCW020000001">
    <property type="protein sequence ID" value="CAG9078810.1"/>
    <property type="molecule type" value="Genomic_DNA"/>
</dbReference>
<organism evidence="1 2">
    <name type="scientific">Bursaphelenchus okinawaensis</name>
    <dbReference type="NCBI Taxonomy" id="465554"/>
    <lineage>
        <taxon>Eukaryota</taxon>
        <taxon>Metazoa</taxon>
        <taxon>Ecdysozoa</taxon>
        <taxon>Nematoda</taxon>
        <taxon>Chromadorea</taxon>
        <taxon>Rhabditida</taxon>
        <taxon>Tylenchina</taxon>
        <taxon>Tylenchomorpha</taxon>
        <taxon>Aphelenchoidea</taxon>
        <taxon>Aphelenchoididae</taxon>
        <taxon>Bursaphelenchus</taxon>
    </lineage>
</organism>
<accession>A0A811JQW1</accession>
<gene>
    <name evidence="1" type="ORF">BOKJ2_LOCUS395</name>
</gene>
<evidence type="ECO:0000313" key="2">
    <source>
        <dbReference type="Proteomes" id="UP000614601"/>
    </source>
</evidence>
<protein>
    <submittedName>
        <fullName evidence="1">Uncharacterized protein</fullName>
    </submittedName>
</protein>
<evidence type="ECO:0000313" key="1">
    <source>
        <dbReference type="EMBL" id="CAD5205711.1"/>
    </source>
</evidence>
<name>A0A811JQW1_9BILA</name>
<proteinExistence type="predicted"/>
<keyword evidence="2" id="KW-1185">Reference proteome</keyword>
<dbReference type="Proteomes" id="UP000614601">
    <property type="component" value="Unassembled WGS sequence"/>
</dbReference>
<comment type="caution">
    <text evidence="1">The sequence shown here is derived from an EMBL/GenBank/DDBJ whole genome shotgun (WGS) entry which is preliminary data.</text>
</comment>